<sequence>MDIGLYDLLGDYLVHGDLAPRPQLGLFPDDKPRMLAEGFEPVGEPAEFHMLEKDVSIRHRRGWFAATLKPFYHGDRYISTGLALPWRRLRLSALLRWLRTHHPARARLLFHLVDAEQGALLVGETTAFHFHRQGRRYYVTTIETGRAAGEKPQWQYSAADWVRRLMSEFGDVARMRAMAGGDADVLATLAEIEPCFSDD</sequence>
<dbReference type="EMBL" id="JAJA02000001">
    <property type="protein sequence ID" value="KWS06851.1"/>
    <property type="molecule type" value="Genomic_DNA"/>
</dbReference>
<gene>
    <name evidence="1" type="ORF">AZ78_4410</name>
</gene>
<evidence type="ECO:0000313" key="1">
    <source>
        <dbReference type="EMBL" id="KWS06851.1"/>
    </source>
</evidence>
<proteinExistence type="predicted"/>
<comment type="caution">
    <text evidence="1">The sequence shown here is derived from an EMBL/GenBank/DDBJ whole genome shotgun (WGS) entry which is preliminary data.</text>
</comment>
<name>A0A108UCQ5_9GAMM</name>
<accession>A0A108UCQ5</accession>
<protein>
    <submittedName>
        <fullName evidence="1">Uncharacterized protein</fullName>
    </submittedName>
</protein>
<keyword evidence="2" id="KW-1185">Reference proteome</keyword>
<reference evidence="1 2" key="1">
    <citation type="journal article" date="2014" name="Genome Announc.">
        <title>Draft Genome Sequence of Lysobacter capsici AZ78, a Bacterium Antagonistic to Plant-Pathogenic Oomycetes.</title>
        <authorList>
            <person name="Puopolo G."/>
            <person name="Sonego P."/>
            <person name="Engelen K."/>
            <person name="Pertot I."/>
        </authorList>
    </citation>
    <scope>NUCLEOTIDE SEQUENCE [LARGE SCALE GENOMIC DNA]</scope>
    <source>
        <strain evidence="1 2">AZ78</strain>
    </source>
</reference>
<dbReference type="AlphaFoldDB" id="A0A108UCQ5"/>
<dbReference type="Proteomes" id="UP000023435">
    <property type="component" value="Unassembled WGS sequence"/>
</dbReference>
<organism evidence="1 2">
    <name type="scientific">Lysobacter capsici AZ78</name>
    <dbReference type="NCBI Taxonomy" id="1444315"/>
    <lineage>
        <taxon>Bacteria</taxon>
        <taxon>Pseudomonadati</taxon>
        <taxon>Pseudomonadota</taxon>
        <taxon>Gammaproteobacteria</taxon>
        <taxon>Lysobacterales</taxon>
        <taxon>Lysobacteraceae</taxon>
        <taxon>Lysobacter</taxon>
    </lineage>
</organism>
<evidence type="ECO:0000313" key="2">
    <source>
        <dbReference type="Proteomes" id="UP000023435"/>
    </source>
</evidence>